<comment type="catalytic activity">
    <reaction evidence="6">
        <text>a 2-methoxy-6-(all-trans-polyprenyl)benzene-1,4-diol + S-adenosyl-L-methionine = a 5-methoxy-2-methyl-3-(all-trans-polyprenyl)benzene-1,4-diol + S-adenosyl-L-homocysteine + H(+)</text>
        <dbReference type="Rhea" id="RHEA:28286"/>
        <dbReference type="Rhea" id="RHEA-COMP:10858"/>
        <dbReference type="Rhea" id="RHEA-COMP:10859"/>
        <dbReference type="ChEBI" id="CHEBI:15378"/>
        <dbReference type="ChEBI" id="CHEBI:57856"/>
        <dbReference type="ChEBI" id="CHEBI:59789"/>
        <dbReference type="ChEBI" id="CHEBI:84166"/>
        <dbReference type="ChEBI" id="CHEBI:84167"/>
        <dbReference type="EC" id="2.1.1.201"/>
    </reaction>
</comment>
<dbReference type="CDD" id="cd02440">
    <property type="entry name" value="AdoMet_MTases"/>
    <property type="match status" value="1"/>
</dbReference>
<dbReference type="Pfam" id="PF01209">
    <property type="entry name" value="Ubie_methyltran"/>
    <property type="match status" value="1"/>
</dbReference>
<keyword evidence="1 6" id="KW-0489">Methyltransferase</keyword>
<dbReference type="HAMAP" id="MF_01813">
    <property type="entry name" value="MenG_UbiE_methyltr"/>
    <property type="match status" value="1"/>
</dbReference>
<feature type="binding site" evidence="6">
    <location>
        <position position="168"/>
    </location>
    <ligand>
        <name>S-adenosyl-L-methionine</name>
        <dbReference type="ChEBI" id="CHEBI:59789"/>
    </ligand>
</feature>
<dbReference type="NCBIfam" id="TIGR01934">
    <property type="entry name" value="MenG_MenH_UbiE"/>
    <property type="match status" value="1"/>
</dbReference>
<evidence type="ECO:0000313" key="7">
    <source>
        <dbReference type="EMBL" id="EYC37719.1"/>
    </source>
</evidence>
<name>A0A016WD11_9BILA</name>
<proteinExistence type="inferred from homology"/>
<comment type="pathway">
    <text evidence="6">Cofactor biosynthesis; ubiquinone biosynthesis.</text>
</comment>
<dbReference type="PROSITE" id="PS51608">
    <property type="entry name" value="SAM_MT_UBIE"/>
    <property type="match status" value="1"/>
</dbReference>
<feature type="binding site" evidence="6">
    <location>
        <position position="100"/>
    </location>
    <ligand>
        <name>S-adenosyl-L-methionine</name>
        <dbReference type="ChEBI" id="CHEBI:59789"/>
    </ligand>
</feature>
<dbReference type="Proteomes" id="UP000024635">
    <property type="component" value="Unassembled WGS sequence"/>
</dbReference>
<dbReference type="PROSITE" id="PS01184">
    <property type="entry name" value="UBIE_2"/>
    <property type="match status" value="1"/>
</dbReference>
<keyword evidence="6" id="KW-0999">Mitochondrion inner membrane</keyword>
<dbReference type="SUPFAM" id="SSF53335">
    <property type="entry name" value="S-adenosyl-L-methionine-dependent methyltransferases"/>
    <property type="match status" value="1"/>
</dbReference>
<dbReference type="NCBIfam" id="NF001244">
    <property type="entry name" value="PRK00216.1-5"/>
    <property type="match status" value="1"/>
</dbReference>
<dbReference type="AlphaFoldDB" id="A0A016WD11"/>
<evidence type="ECO:0000256" key="6">
    <source>
        <dbReference type="HAMAP-Rule" id="MF_03191"/>
    </source>
</evidence>
<keyword evidence="2 6" id="KW-0808">Transferase</keyword>
<evidence type="ECO:0000256" key="5">
    <source>
        <dbReference type="ARBA" id="ARBA00046387"/>
    </source>
</evidence>
<comment type="function">
    <text evidence="6">Methyltransferase required for the conversion of 2-polyprenyl-6-methoxy-1,4-benzoquinol (DDMQH2) to 2-polyprenyl-3-methyl-6-methoxy-1,4-benzoquinol (DMQH2).</text>
</comment>
<keyword evidence="8" id="KW-1185">Reference proteome</keyword>
<evidence type="ECO:0000256" key="2">
    <source>
        <dbReference type="ARBA" id="ARBA00022679"/>
    </source>
</evidence>
<organism evidence="7 8">
    <name type="scientific">Ancylostoma ceylanicum</name>
    <dbReference type="NCBI Taxonomy" id="53326"/>
    <lineage>
        <taxon>Eukaryota</taxon>
        <taxon>Metazoa</taxon>
        <taxon>Ecdysozoa</taxon>
        <taxon>Nematoda</taxon>
        <taxon>Chromadorea</taxon>
        <taxon>Rhabditida</taxon>
        <taxon>Rhabditina</taxon>
        <taxon>Rhabditomorpha</taxon>
        <taxon>Strongyloidea</taxon>
        <taxon>Ancylostomatidae</taxon>
        <taxon>Ancylostomatinae</taxon>
        <taxon>Ancylostoma</taxon>
    </lineage>
</organism>
<evidence type="ECO:0000256" key="4">
    <source>
        <dbReference type="ARBA" id="ARBA00022691"/>
    </source>
</evidence>
<feature type="binding site" evidence="6">
    <location>
        <position position="121"/>
    </location>
    <ligand>
        <name>S-adenosyl-L-methionine</name>
        <dbReference type="ChEBI" id="CHEBI:59789"/>
    </ligand>
</feature>
<comment type="subunit">
    <text evidence="5">Component of a multi-subunit COQ enzyme complex, composed of at least COQ3, COQ4, COQ5, COQ6, COQ7 and COQ9. Interacts with PYURF; the interaction is direct, stabilizes COQ5 protein and associates PYURF with COQ enzyme complex.</text>
</comment>
<evidence type="ECO:0000256" key="1">
    <source>
        <dbReference type="ARBA" id="ARBA00022603"/>
    </source>
</evidence>
<dbReference type="PANTHER" id="PTHR43591:SF24">
    <property type="entry name" value="2-METHOXY-6-POLYPRENYL-1,4-BENZOQUINOL METHYLASE, MITOCHONDRIAL"/>
    <property type="match status" value="1"/>
</dbReference>
<comment type="subcellular location">
    <subcellularLocation>
        <location evidence="6">Mitochondrion inner membrane</location>
        <topology evidence="6">Peripheral membrane protein</topology>
        <orientation evidence="6">Matrix side</orientation>
    </subcellularLocation>
</comment>
<keyword evidence="6" id="KW-0472">Membrane</keyword>
<keyword evidence="6" id="KW-0496">Mitochondrion</keyword>
<reference evidence="8" key="1">
    <citation type="journal article" date="2015" name="Nat. Genet.">
        <title>The genome and transcriptome of the zoonotic hookworm Ancylostoma ceylanicum identify infection-specific gene families.</title>
        <authorList>
            <person name="Schwarz E.M."/>
            <person name="Hu Y."/>
            <person name="Antoshechkin I."/>
            <person name="Miller M.M."/>
            <person name="Sternberg P.W."/>
            <person name="Aroian R.V."/>
        </authorList>
    </citation>
    <scope>NUCLEOTIDE SEQUENCE</scope>
    <source>
        <strain evidence="8">HY135</strain>
    </source>
</reference>
<sequence>MKTLSLLGFLPRSSLRPLFTRCSNVRTTQSRPATTHFGNEQVDEAEKEKRVHHVFANVANKYDMMNDAMSLGIHRLWKDYYVGGLPLGPNSKVIDVAGGTGDIAFRLQKRISAGGKVTVVDINQNMLDVGQERAKNDPQVDTSKLEWVCANAEQLPFEENSFDAYTISFGIRNCTHVDQVVREAFRVLKPGGLLAVLEFSAINPLLRPLYDAYSFNVIPVMGQVLAGDYDSYKYLVESIRKFPNQEDFAAMIRFTGFDMVRYENLTFGICAIHRGTKPYKTH</sequence>
<dbReference type="UniPathway" id="UPA00232"/>
<protein>
    <recommendedName>
        <fullName evidence="6">2-methoxy-6-polyprenyl-1,4-benzoquinol methylase, mitochondrial</fullName>
        <ecNumber evidence="6">2.1.1.201</ecNumber>
    </recommendedName>
    <alternativeName>
        <fullName evidence="6">Ubiquinone biosynthesis methyltransferase COQ5</fullName>
    </alternativeName>
</protein>
<dbReference type="PROSITE" id="PS01183">
    <property type="entry name" value="UBIE_1"/>
    <property type="match status" value="1"/>
</dbReference>
<accession>A0A016WD11</accession>
<dbReference type="GO" id="GO:0008425">
    <property type="term" value="F:2-methoxy-6-polyprenyl-1,4-benzoquinol methyltransferase activity"/>
    <property type="evidence" value="ECO:0007669"/>
    <property type="project" value="UniProtKB-UniRule"/>
</dbReference>
<dbReference type="GO" id="GO:0032259">
    <property type="term" value="P:methylation"/>
    <property type="evidence" value="ECO:0007669"/>
    <property type="project" value="UniProtKB-KW"/>
</dbReference>
<keyword evidence="3 6" id="KW-0831">Ubiquinone biosynthesis</keyword>
<evidence type="ECO:0000256" key="3">
    <source>
        <dbReference type="ARBA" id="ARBA00022688"/>
    </source>
</evidence>
<comment type="caution">
    <text evidence="7">The sequence shown here is derived from an EMBL/GenBank/DDBJ whole genome shotgun (WGS) entry which is preliminary data.</text>
</comment>
<dbReference type="EMBL" id="JARK01000370">
    <property type="protein sequence ID" value="EYC37719.1"/>
    <property type="molecule type" value="Genomic_DNA"/>
</dbReference>
<evidence type="ECO:0000313" key="8">
    <source>
        <dbReference type="Proteomes" id="UP000024635"/>
    </source>
</evidence>
<gene>
    <name evidence="7" type="primary">Acey_s0770.g2216</name>
    <name evidence="7" type="synonym">Acey-coq-5</name>
    <name evidence="7" type="ORF">Y032_0770g2216</name>
</gene>
<dbReference type="InterPro" id="IPR029063">
    <property type="entry name" value="SAM-dependent_MTases_sf"/>
</dbReference>
<keyword evidence="4 6" id="KW-0949">S-adenosyl-L-methionine</keyword>
<comment type="similarity">
    <text evidence="6">Belongs to the class I-like SAM-binding methyltransferase superfamily. MenG/UbiE family.</text>
</comment>
<dbReference type="InterPro" id="IPR004033">
    <property type="entry name" value="UbiE/COQ5_MeTrFase"/>
</dbReference>
<dbReference type="PANTHER" id="PTHR43591">
    <property type="entry name" value="METHYLTRANSFERASE"/>
    <property type="match status" value="1"/>
</dbReference>
<dbReference type="GO" id="GO:0031314">
    <property type="term" value="C:extrinsic component of mitochondrial inner membrane"/>
    <property type="evidence" value="ECO:0007669"/>
    <property type="project" value="UniProtKB-UniRule"/>
</dbReference>
<dbReference type="FunFam" id="3.40.50.150:FF:000064">
    <property type="entry name" value="2-methoxy-6-polyprenyl-1,4-benzoquinol methylase, mitochondrial"/>
    <property type="match status" value="1"/>
</dbReference>
<dbReference type="OrthoDB" id="6329284at2759"/>
<dbReference type="InterPro" id="IPR023576">
    <property type="entry name" value="UbiE/COQ5_MeTrFase_CS"/>
</dbReference>
<dbReference type="Gene3D" id="3.40.50.150">
    <property type="entry name" value="Vaccinia Virus protein VP39"/>
    <property type="match status" value="1"/>
</dbReference>
<feature type="binding site" evidence="6">
    <location>
        <begin position="151"/>
        <end position="152"/>
    </location>
    <ligand>
        <name>S-adenosyl-L-methionine</name>
        <dbReference type="ChEBI" id="CHEBI:59789"/>
    </ligand>
</feature>
<dbReference type="EC" id="2.1.1.201" evidence="6"/>